<dbReference type="PANTHER" id="PTHR13887">
    <property type="entry name" value="GLUTATHIONE S-TRANSFERASE KAPPA"/>
    <property type="match status" value="1"/>
</dbReference>
<dbReference type="STRING" id="1075402.AN216_25330"/>
<dbReference type="CDD" id="cd03024">
    <property type="entry name" value="DsbA_FrnE"/>
    <property type="match status" value="1"/>
</dbReference>
<dbReference type="GO" id="GO:0016491">
    <property type="term" value="F:oxidoreductase activity"/>
    <property type="evidence" value="ECO:0007669"/>
    <property type="project" value="InterPro"/>
</dbReference>
<proteinExistence type="predicted"/>
<sequence length="336" mass="36612">MIIEVWSDVVCPWCYLGKRRLDRAVRQWEEQGGQPLIVALRPFQLAPDAPLESRPLTTEQLAAIEASAQHTPETVSGYLAEIAQGHGPGFTWRPAWSPNTFQAHRLLALALEQDGPGLQWQLSEQLFRAHFQAGRDLGDRSVLAEVAERAGVRDAAAFLAGGRLTGKVRSALTEGVVSGVRAVPTFAVRGLALTGAQSVQSLLDHFEAASRLSPQDKADEDVRRYRLAHAMLSVGDPLSAADTLRPLLHGRLVPSDVRLLAARAYFSSAQLDAARRELELFLDAQPTDDFAHFLLGRTLERLGRDDAALRAYRLASGLNGAPQYRAAVDRLACAAS</sequence>
<reference evidence="2 3" key="1">
    <citation type="journal article" date="2016" name="Front. Microbiol.">
        <title>Comparative Genomics Analysis of Streptomyces Species Reveals Their Adaptation to the Marine Environment and Their Diversity at the Genomic Level.</title>
        <authorList>
            <person name="Tian X."/>
            <person name="Zhang Z."/>
            <person name="Yang T."/>
            <person name="Chen M."/>
            <person name="Li J."/>
            <person name="Chen F."/>
            <person name="Yang J."/>
            <person name="Li W."/>
            <person name="Zhang B."/>
            <person name="Zhang Z."/>
            <person name="Wu J."/>
            <person name="Zhang C."/>
            <person name="Long L."/>
            <person name="Xiao J."/>
        </authorList>
    </citation>
    <scope>NUCLEOTIDE SEQUENCE [LARGE SCALE GENOMIC DNA]</scope>
    <source>
        <strain evidence="2 3">SCSIO 02100</strain>
    </source>
</reference>
<dbReference type="Proteomes" id="UP000176101">
    <property type="component" value="Unassembled WGS sequence"/>
</dbReference>
<dbReference type="SUPFAM" id="SSF48452">
    <property type="entry name" value="TPR-like"/>
    <property type="match status" value="1"/>
</dbReference>
<dbReference type="AlphaFoldDB" id="A0A1E7JRE2"/>
<protein>
    <recommendedName>
        <fullName evidence="1">DSBA-like thioredoxin domain-containing protein</fullName>
    </recommendedName>
</protein>
<dbReference type="Gene3D" id="3.40.30.10">
    <property type="entry name" value="Glutaredoxin"/>
    <property type="match status" value="1"/>
</dbReference>
<feature type="domain" description="DSBA-like thioredoxin" evidence="1">
    <location>
        <begin position="3"/>
        <end position="206"/>
    </location>
</feature>
<dbReference type="Gene3D" id="1.25.40.10">
    <property type="entry name" value="Tetratricopeptide repeat domain"/>
    <property type="match status" value="1"/>
</dbReference>
<keyword evidence="3" id="KW-1185">Reference proteome</keyword>
<dbReference type="InterPro" id="IPR001853">
    <property type="entry name" value="DSBA-like_thioredoxin_dom"/>
</dbReference>
<evidence type="ECO:0000313" key="2">
    <source>
        <dbReference type="EMBL" id="OEU91356.1"/>
    </source>
</evidence>
<dbReference type="Pfam" id="PF01323">
    <property type="entry name" value="DSBA"/>
    <property type="match status" value="1"/>
</dbReference>
<dbReference type="RefSeq" id="WP_070199050.1">
    <property type="nucleotide sequence ID" value="NZ_LJGU01000159.1"/>
</dbReference>
<evidence type="ECO:0000313" key="3">
    <source>
        <dbReference type="Proteomes" id="UP000176101"/>
    </source>
</evidence>
<dbReference type="PANTHER" id="PTHR13887:SF41">
    <property type="entry name" value="THIOREDOXIN SUPERFAMILY PROTEIN"/>
    <property type="match status" value="1"/>
</dbReference>
<dbReference type="EMBL" id="LJGU01000159">
    <property type="protein sequence ID" value="OEU91356.1"/>
    <property type="molecule type" value="Genomic_DNA"/>
</dbReference>
<dbReference type="SUPFAM" id="SSF52833">
    <property type="entry name" value="Thioredoxin-like"/>
    <property type="match status" value="1"/>
</dbReference>
<organism evidence="2 3">
    <name type="scientific">Streptomyces oceani</name>
    <dbReference type="NCBI Taxonomy" id="1075402"/>
    <lineage>
        <taxon>Bacteria</taxon>
        <taxon>Bacillati</taxon>
        <taxon>Actinomycetota</taxon>
        <taxon>Actinomycetes</taxon>
        <taxon>Kitasatosporales</taxon>
        <taxon>Streptomycetaceae</taxon>
        <taxon>Streptomyces</taxon>
    </lineage>
</organism>
<evidence type="ECO:0000259" key="1">
    <source>
        <dbReference type="Pfam" id="PF01323"/>
    </source>
</evidence>
<accession>A0A1E7JRE2</accession>
<name>A0A1E7JRE2_9ACTN</name>
<dbReference type="InterPro" id="IPR011990">
    <property type="entry name" value="TPR-like_helical_dom_sf"/>
</dbReference>
<dbReference type="InterPro" id="IPR036249">
    <property type="entry name" value="Thioredoxin-like_sf"/>
</dbReference>
<gene>
    <name evidence="2" type="ORF">AN216_25330</name>
</gene>
<comment type="caution">
    <text evidence="2">The sequence shown here is derived from an EMBL/GenBank/DDBJ whole genome shotgun (WGS) entry which is preliminary data.</text>
</comment>